<dbReference type="EMBL" id="APGJ01000004">
    <property type="protein sequence ID" value="EYD72539.1"/>
    <property type="molecule type" value="Genomic_DNA"/>
</dbReference>
<reference evidence="1 2" key="1">
    <citation type="submission" date="2013-03" db="EMBL/GenBank/DDBJ databases">
        <authorList>
            <person name="Fiebig A."/>
            <person name="Goeker M."/>
            <person name="Klenk H.-P.P."/>
        </authorList>
    </citation>
    <scope>NUCLEOTIDE SEQUENCE [LARGE SCALE GENOMIC DNA]</scope>
    <source>
        <strain evidence="1 2">DSM 17492</strain>
    </source>
</reference>
<organism evidence="1 2">
    <name type="scientific">Limimaricola hongkongensis DSM 17492</name>
    <dbReference type="NCBI Taxonomy" id="1122180"/>
    <lineage>
        <taxon>Bacteria</taxon>
        <taxon>Pseudomonadati</taxon>
        <taxon>Pseudomonadota</taxon>
        <taxon>Alphaproteobacteria</taxon>
        <taxon>Rhodobacterales</taxon>
        <taxon>Paracoccaceae</taxon>
        <taxon>Limimaricola</taxon>
    </lineage>
</organism>
<name>A0A017HFK3_9RHOB</name>
<dbReference type="STRING" id="1122180.Lokhon_01340"/>
<accession>A0A017HFK3</accession>
<keyword evidence="2" id="KW-1185">Reference proteome</keyword>
<dbReference type="Proteomes" id="UP000025047">
    <property type="component" value="Unassembled WGS sequence"/>
</dbReference>
<sequence>MRPQAVVETPSPRNGVPRLFGGTHSRCAAAAIGPAGRCG</sequence>
<evidence type="ECO:0000313" key="1">
    <source>
        <dbReference type="EMBL" id="EYD72539.1"/>
    </source>
</evidence>
<proteinExistence type="predicted"/>
<comment type="caution">
    <text evidence="1">The sequence shown here is derived from an EMBL/GenBank/DDBJ whole genome shotgun (WGS) entry which is preliminary data.</text>
</comment>
<dbReference type="AlphaFoldDB" id="A0A017HFK3"/>
<protein>
    <submittedName>
        <fullName evidence="1">Uncharacterized protein</fullName>
    </submittedName>
</protein>
<dbReference type="HOGENOM" id="CLU_3312288_0_0_5"/>
<evidence type="ECO:0000313" key="2">
    <source>
        <dbReference type="Proteomes" id="UP000025047"/>
    </source>
</evidence>
<gene>
    <name evidence="1" type="ORF">Lokhon_01340</name>
</gene>
<dbReference type="PATRIC" id="fig|1122180.6.peg.1324"/>